<name>A0ABM3W0I8_ERIEU</name>
<evidence type="ECO:0000256" key="1">
    <source>
        <dbReference type="SAM" id="Coils"/>
    </source>
</evidence>
<evidence type="ECO:0000313" key="4">
    <source>
        <dbReference type="RefSeq" id="XP_060030081.1"/>
    </source>
</evidence>
<dbReference type="GeneID" id="103117944"/>
<dbReference type="Proteomes" id="UP001652624">
    <property type="component" value="Chromosome 15"/>
</dbReference>
<dbReference type="InterPro" id="IPR029512">
    <property type="entry name" value="CCDC154"/>
</dbReference>
<proteinExistence type="predicted"/>
<evidence type="ECO:0000313" key="3">
    <source>
        <dbReference type="Proteomes" id="UP001652624"/>
    </source>
</evidence>
<reference evidence="4" key="1">
    <citation type="submission" date="2025-08" db="UniProtKB">
        <authorList>
            <consortium name="RefSeq"/>
        </authorList>
    </citation>
    <scope>IDENTIFICATION</scope>
</reference>
<accession>A0ABM3W0I8</accession>
<feature type="coiled-coil region" evidence="1">
    <location>
        <begin position="245"/>
        <end position="279"/>
    </location>
</feature>
<feature type="coiled-coil region" evidence="1">
    <location>
        <begin position="519"/>
        <end position="622"/>
    </location>
</feature>
<sequence>MAEPVDRLLFPESGSTVPSCGQLALEVSGPRLVCSYIGAGSSVEPAVSQAGLPLAPRLLSPQVLCCWPWAPLADLADSSLSSGASPPSPPSPVALEDLQLLLRGALDLGELSEHYESSQAESTPSVPEQDTPGRWGQLEQRVAGLQGEVASLQAHKERCERAVLSLLRELLQVHAHLQLQDSELRKLQREAVPGPGPGEEARELPGPQAQSQMQILDRRLVEVREALGHIRKKQAVQASERKAAEHEAKLSLAKLLERLEQEEQQREAACSALQRGQEEASQRVDHEVARMQAQVSKLGEEMSLRFLRREAKLCGFLQKSFLTLEKRMKASEGWRLTLERGLREELDTRWQRLEEMDRERQQALQGHSKQEQRGLVMQCQDLDKAVIRLTTFVQQNQVSLNRILVAQQKARDAEGAMEESQAEEVAACLQEGLETMRQAGELAQREMQQELGLLREKSQALEVSVAELVRQVKDLGDHFLALSWRLGLQEQTLDLRLREARSEWEDMEHRSQEDLARCRREAEGQLKDMQEVLRSLSRQIEAVSDKCIFHKSDSDLKISEEGRARDQALGALRQELAALLASVQLLKEDQPGRRIAEMQGKLATFQNQIMRLENSMQDHKAIQNLKFNTESKLRMEEMAALREGVVSLWSGVGPWALMQGSKRVPQPLAGQQLFIKDSGPQELVSVNCWGVYQAVRWLQWKAVLLSLLARRRLRAALKMPPGWEPACHLAPLPLAQK</sequence>
<feature type="region of interest" description="Disordered" evidence="2">
    <location>
        <begin position="113"/>
        <end position="133"/>
    </location>
</feature>
<dbReference type="PANTHER" id="PTHR35153">
    <property type="entry name" value="COILED-COIL DOMAIN-CONTAINING PROTEIN 154"/>
    <property type="match status" value="1"/>
</dbReference>
<protein>
    <submittedName>
        <fullName evidence="4">Coiled-coil domain-containing protein 154</fullName>
    </submittedName>
</protein>
<gene>
    <name evidence="4" type="primary">CCDC154</name>
</gene>
<evidence type="ECO:0000256" key="2">
    <source>
        <dbReference type="SAM" id="MobiDB-lite"/>
    </source>
</evidence>
<feature type="region of interest" description="Disordered" evidence="2">
    <location>
        <begin position="190"/>
        <end position="211"/>
    </location>
</feature>
<dbReference type="PANTHER" id="PTHR35153:SF1">
    <property type="entry name" value="COILED-COIL DOMAIN-CONTAINING PROTEIN 154"/>
    <property type="match status" value="1"/>
</dbReference>
<dbReference type="RefSeq" id="XP_060030081.1">
    <property type="nucleotide sequence ID" value="XM_060174098.1"/>
</dbReference>
<keyword evidence="1" id="KW-0175">Coiled coil</keyword>
<organism evidence="3 4">
    <name type="scientific">Erinaceus europaeus</name>
    <name type="common">Western European hedgehog</name>
    <dbReference type="NCBI Taxonomy" id="9365"/>
    <lineage>
        <taxon>Eukaryota</taxon>
        <taxon>Metazoa</taxon>
        <taxon>Chordata</taxon>
        <taxon>Craniata</taxon>
        <taxon>Vertebrata</taxon>
        <taxon>Euteleostomi</taxon>
        <taxon>Mammalia</taxon>
        <taxon>Eutheria</taxon>
        <taxon>Laurasiatheria</taxon>
        <taxon>Eulipotyphla</taxon>
        <taxon>Erinaceidae</taxon>
        <taxon>Erinaceinae</taxon>
        <taxon>Erinaceus</taxon>
    </lineage>
</organism>
<keyword evidence="3" id="KW-1185">Reference proteome</keyword>
<dbReference type="Pfam" id="PF15450">
    <property type="entry name" value="CCDC154"/>
    <property type="match status" value="1"/>
</dbReference>
<feature type="compositionally biased region" description="Polar residues" evidence="2">
    <location>
        <begin position="117"/>
        <end position="128"/>
    </location>
</feature>